<accession>A0A8C0FS48</accession>
<dbReference type="Proteomes" id="UP000694567">
    <property type="component" value="Unplaced"/>
</dbReference>
<organism evidence="1 2">
    <name type="scientific">Bubo bubo</name>
    <name type="common">Eurasian eagle-owl</name>
    <name type="synonym">Strix bubo</name>
    <dbReference type="NCBI Taxonomy" id="30461"/>
    <lineage>
        <taxon>Eukaryota</taxon>
        <taxon>Metazoa</taxon>
        <taxon>Chordata</taxon>
        <taxon>Craniata</taxon>
        <taxon>Vertebrata</taxon>
        <taxon>Euteleostomi</taxon>
        <taxon>Archelosauria</taxon>
        <taxon>Archosauria</taxon>
        <taxon>Dinosauria</taxon>
        <taxon>Saurischia</taxon>
        <taxon>Theropoda</taxon>
        <taxon>Coelurosauria</taxon>
        <taxon>Aves</taxon>
        <taxon>Neognathae</taxon>
        <taxon>Neoaves</taxon>
        <taxon>Telluraves</taxon>
        <taxon>Strigiformes</taxon>
        <taxon>Strigidae</taxon>
        <taxon>Bubo</taxon>
    </lineage>
</organism>
<name>A0A8C0FS48_BUBBB</name>
<reference evidence="1" key="2">
    <citation type="submission" date="2025-09" db="UniProtKB">
        <authorList>
            <consortium name="Ensembl"/>
        </authorList>
    </citation>
    <scope>IDENTIFICATION</scope>
</reference>
<reference evidence="1" key="1">
    <citation type="submission" date="2025-08" db="UniProtKB">
        <authorList>
            <consortium name="Ensembl"/>
        </authorList>
    </citation>
    <scope>IDENTIFICATION</scope>
</reference>
<evidence type="ECO:0000313" key="1">
    <source>
        <dbReference type="Ensembl" id="ENSBOBP00000019511.1"/>
    </source>
</evidence>
<dbReference type="Ensembl" id="ENSBOBT00000019952.1">
    <property type="protein sequence ID" value="ENSBOBP00000019511.1"/>
    <property type="gene ID" value="ENSBOBG00000011977.1"/>
</dbReference>
<keyword evidence="2" id="KW-1185">Reference proteome</keyword>
<sequence length="78" mass="9230">KMISKLKNSILIVRGILIPRSIKFAKYFTNHHPSQKAFHFSVKDYNKKHDGNLRSFQTLPLLRESHVEELSPFIQSHW</sequence>
<protein>
    <submittedName>
        <fullName evidence="1">Uncharacterized protein</fullName>
    </submittedName>
</protein>
<evidence type="ECO:0000313" key="2">
    <source>
        <dbReference type="Proteomes" id="UP000694567"/>
    </source>
</evidence>
<proteinExistence type="predicted"/>
<dbReference type="AlphaFoldDB" id="A0A8C0FS48"/>